<dbReference type="AlphaFoldDB" id="A0A165HI35"/>
<dbReference type="EMBL" id="KV407457">
    <property type="protein sequence ID" value="KZF23553.1"/>
    <property type="molecule type" value="Genomic_DNA"/>
</dbReference>
<evidence type="ECO:0000256" key="1">
    <source>
        <dbReference type="SAM" id="Coils"/>
    </source>
</evidence>
<evidence type="ECO:0000256" key="2">
    <source>
        <dbReference type="SAM" id="MobiDB-lite"/>
    </source>
</evidence>
<dbReference type="RefSeq" id="XP_018189108.1">
    <property type="nucleotide sequence ID" value="XM_018334999.1"/>
</dbReference>
<keyword evidence="1" id="KW-0175">Coiled coil</keyword>
<feature type="compositionally biased region" description="Polar residues" evidence="2">
    <location>
        <begin position="176"/>
        <end position="199"/>
    </location>
</feature>
<name>A0A165HI35_XYLHT</name>
<feature type="region of interest" description="Disordered" evidence="2">
    <location>
        <begin position="488"/>
        <end position="508"/>
    </location>
</feature>
<feature type="region of interest" description="Disordered" evidence="2">
    <location>
        <begin position="568"/>
        <end position="590"/>
    </location>
</feature>
<feature type="compositionally biased region" description="Basic and acidic residues" evidence="2">
    <location>
        <begin position="78"/>
        <end position="89"/>
    </location>
</feature>
<accession>A0A165HI35</accession>
<feature type="coiled-coil region" evidence="1">
    <location>
        <begin position="299"/>
        <end position="326"/>
    </location>
</feature>
<evidence type="ECO:0000313" key="3">
    <source>
        <dbReference type="EMBL" id="KZF23553.1"/>
    </source>
</evidence>
<protein>
    <submittedName>
        <fullName evidence="3">Uncharacterized protein</fullName>
    </submittedName>
</protein>
<feature type="region of interest" description="Disordered" evidence="2">
    <location>
        <begin position="111"/>
        <end position="133"/>
    </location>
</feature>
<reference evidence="3 4" key="1">
    <citation type="journal article" date="2016" name="Fungal Biol.">
        <title>The genome of Xylona heveae provides a window into fungal endophytism.</title>
        <authorList>
            <person name="Gazis R."/>
            <person name="Kuo A."/>
            <person name="Riley R."/>
            <person name="LaButti K."/>
            <person name="Lipzen A."/>
            <person name="Lin J."/>
            <person name="Amirebrahimi M."/>
            <person name="Hesse C.N."/>
            <person name="Spatafora J.W."/>
            <person name="Henrissat B."/>
            <person name="Hainaut M."/>
            <person name="Grigoriev I.V."/>
            <person name="Hibbett D.S."/>
        </authorList>
    </citation>
    <scope>NUCLEOTIDE SEQUENCE [LARGE SCALE GENOMIC DNA]</scope>
    <source>
        <strain evidence="3 4">TC161</strain>
    </source>
</reference>
<dbReference type="InParanoid" id="A0A165HI35"/>
<feature type="compositionally biased region" description="Polar residues" evidence="2">
    <location>
        <begin position="253"/>
        <end position="266"/>
    </location>
</feature>
<dbReference type="GeneID" id="28900136"/>
<evidence type="ECO:0000313" key="4">
    <source>
        <dbReference type="Proteomes" id="UP000076632"/>
    </source>
</evidence>
<feature type="region of interest" description="Disordered" evidence="2">
    <location>
        <begin position="163"/>
        <end position="199"/>
    </location>
</feature>
<feature type="region of interest" description="Disordered" evidence="2">
    <location>
        <begin position="75"/>
        <end position="95"/>
    </location>
</feature>
<organism evidence="3 4">
    <name type="scientific">Xylona heveae (strain CBS 132557 / TC161)</name>
    <dbReference type="NCBI Taxonomy" id="1328760"/>
    <lineage>
        <taxon>Eukaryota</taxon>
        <taxon>Fungi</taxon>
        <taxon>Dikarya</taxon>
        <taxon>Ascomycota</taxon>
        <taxon>Pezizomycotina</taxon>
        <taxon>Xylonomycetes</taxon>
        <taxon>Xylonales</taxon>
        <taxon>Xylonaceae</taxon>
        <taxon>Xylona</taxon>
    </lineage>
</organism>
<sequence length="590" mass="65022">MASRQHRSMPRLNRKRSLSAMRQFSDACDASMQEARPLSAAPNCNTIIHSGPAPSPIGQISKQDSIKDMVRSFFRRRPTNESRESDYKYRSNPNTRWDSGDDSRIIYTNSPGVIESHDSRPIRTSSSTGELGPIHHHIRHSRISHHPTSRMRSTGNVFRLDVSPDSLLPQPDGASVSESYTDVHGPSTSTGLTPRPSSAQQSKVIYPLIVGSTQGETIDGSSFYYRNPQEVVREASTDRPFDNSSGVGEPGKMTSQVNDPRSQSASFVGIDSAPVGSEAEPNQFEYRQDSTDNHKDIDYVVLEGRFKDLEKRMRTLERTVLRIYRQVRGPYMAGAKSVDAVSQTFGDPLTNLTNSTSEHSISPETVGLVDLPLSGVSHYRMGTFGGSSPSLSSKSGSSPAAILSVPGSRFPDISSAQLGRKPLIPGSDTPLVYGQTPNQHQLHDGCQQYEALAALVEKERVARKGMKVHIMSLQREVQELKSKRHDDIPVFKGSNRSRSGSPALQQSKFSVSEDDFQMRDDNGFYDAHDHSVYSNDDLCSNEQFQTPLEVNYPANFLDVQTIAAMDDGQTSKSSTLPLTSSRLAHPEGFI</sequence>
<gene>
    <name evidence="3" type="ORF">L228DRAFT_267543</name>
</gene>
<proteinExistence type="predicted"/>
<feature type="region of interest" description="Disordered" evidence="2">
    <location>
        <begin position="234"/>
        <end position="279"/>
    </location>
</feature>
<feature type="compositionally biased region" description="Low complexity" evidence="2">
    <location>
        <begin position="570"/>
        <end position="583"/>
    </location>
</feature>
<feature type="compositionally biased region" description="Polar residues" evidence="2">
    <location>
        <begin position="494"/>
        <end position="508"/>
    </location>
</feature>
<dbReference type="Proteomes" id="UP000076632">
    <property type="component" value="Unassembled WGS sequence"/>
</dbReference>
<keyword evidence="4" id="KW-1185">Reference proteome</keyword>